<keyword evidence="2" id="KW-0456">Lyase</keyword>
<dbReference type="InterPro" id="IPR026956">
    <property type="entry name" value="D-ser_dehydrat-like_dom"/>
</dbReference>
<proteinExistence type="inferred from homology"/>
<dbReference type="GO" id="GO:0008721">
    <property type="term" value="F:D-serine ammonia-lyase activity"/>
    <property type="evidence" value="ECO:0007669"/>
    <property type="project" value="TreeGrafter"/>
</dbReference>
<dbReference type="Proteomes" id="UP000462435">
    <property type="component" value="Unassembled WGS sequence"/>
</dbReference>
<dbReference type="PANTHER" id="PTHR28004:SF2">
    <property type="entry name" value="D-SERINE DEHYDRATASE"/>
    <property type="match status" value="1"/>
</dbReference>
<comment type="caution">
    <text evidence="4">The sequence shown here is derived from an EMBL/GenBank/DDBJ whole genome shotgun (WGS) entry which is preliminary data.</text>
</comment>
<dbReference type="Gene3D" id="2.40.37.20">
    <property type="entry name" value="D-serine dehydratase-like domain"/>
    <property type="match status" value="1"/>
</dbReference>
<evidence type="ECO:0000259" key="3">
    <source>
        <dbReference type="SMART" id="SM01119"/>
    </source>
</evidence>
<dbReference type="AlphaFoldDB" id="A0A7V8JW66"/>
<dbReference type="Gene3D" id="3.20.20.10">
    <property type="entry name" value="Alanine racemase"/>
    <property type="match status" value="1"/>
</dbReference>
<protein>
    <submittedName>
        <fullName evidence="4">D-threo-3-hydroxyaspartate dehydratase</fullName>
    </submittedName>
</protein>
<comment type="similarity">
    <text evidence="1">Belongs to the DSD1 family.</text>
</comment>
<reference evidence="5" key="1">
    <citation type="journal article" date="2020" name="MBio">
        <title>Horizontal gene transfer to a defensive symbiont with a reduced genome amongst a multipartite beetle microbiome.</title>
        <authorList>
            <person name="Waterworth S.C."/>
            <person name="Florez L.V."/>
            <person name="Rees E.R."/>
            <person name="Hertweck C."/>
            <person name="Kaltenpoth M."/>
            <person name="Kwan J.C."/>
        </authorList>
    </citation>
    <scope>NUCLEOTIDE SEQUENCE [LARGE SCALE GENOMIC DNA]</scope>
</reference>
<dbReference type="SUPFAM" id="SSF51419">
    <property type="entry name" value="PLP-binding barrel"/>
    <property type="match status" value="1"/>
</dbReference>
<dbReference type="InterPro" id="IPR051466">
    <property type="entry name" value="D-amino_acid_metab_enzyme"/>
</dbReference>
<sequence>MSFRPHVKTSKSTDVAALQRAAGARGVTVSTLLEAQHFHAAGIDDILYAVGMVPAKLPQALALRRQGCALKIITDSLASARAIADFGRAHDEVFEVWIEIDSDGHRSGIRPEQEALLEVGRCLHEGGMRLGGVLTHAGSSYDYDTPEALQAIAEQERAACVNAALRLRAAGLPCPVVSIGSTPTALSAASLEGVTEVRAGVYVFFDLVMHNVGVCTQDDIALSVLTTVIGHQEEKGWAIVDAGWMAMSRDRGTQKQKHDFGYGQVCDAAGTPLKDYLITGANQEHGILSLREGVDRDIVKRFPVGTQLRILPNHACATGAQFPSYQALAADGTVQNWPRLHGW</sequence>
<evidence type="ECO:0000256" key="1">
    <source>
        <dbReference type="ARBA" id="ARBA00005323"/>
    </source>
</evidence>
<name>A0A7V8JW66_9BURK</name>
<dbReference type="InterPro" id="IPR029066">
    <property type="entry name" value="PLP-binding_barrel"/>
</dbReference>
<accession>A0A7V8JW66</accession>
<dbReference type="InterPro" id="IPR001608">
    <property type="entry name" value="Ala_racemase_N"/>
</dbReference>
<gene>
    <name evidence="4" type="primary">dthadh_2</name>
    <name evidence="4" type="ORF">GAK35_00387</name>
</gene>
<dbReference type="InterPro" id="IPR042208">
    <property type="entry name" value="D-ser_dehydrat-like_sf"/>
</dbReference>
<evidence type="ECO:0000313" key="5">
    <source>
        <dbReference type="Proteomes" id="UP000462435"/>
    </source>
</evidence>
<dbReference type="EMBL" id="WNDX01000006">
    <property type="protein sequence ID" value="KAF1048163.1"/>
    <property type="molecule type" value="Genomic_DNA"/>
</dbReference>
<dbReference type="GO" id="GO:0036088">
    <property type="term" value="P:D-serine catabolic process"/>
    <property type="evidence" value="ECO:0007669"/>
    <property type="project" value="TreeGrafter"/>
</dbReference>
<dbReference type="Pfam" id="PF01168">
    <property type="entry name" value="Ala_racemase_N"/>
    <property type="match status" value="1"/>
</dbReference>
<organism evidence="4 5">
    <name type="scientific">Herbaspirillum frisingense</name>
    <dbReference type="NCBI Taxonomy" id="92645"/>
    <lineage>
        <taxon>Bacteria</taxon>
        <taxon>Pseudomonadati</taxon>
        <taxon>Pseudomonadota</taxon>
        <taxon>Betaproteobacteria</taxon>
        <taxon>Burkholderiales</taxon>
        <taxon>Oxalobacteraceae</taxon>
        <taxon>Herbaspirillum</taxon>
    </lineage>
</organism>
<feature type="domain" description="D-serine dehydratase-like" evidence="3">
    <location>
        <begin position="221"/>
        <end position="329"/>
    </location>
</feature>
<evidence type="ECO:0000256" key="2">
    <source>
        <dbReference type="ARBA" id="ARBA00023239"/>
    </source>
</evidence>
<evidence type="ECO:0000313" key="4">
    <source>
        <dbReference type="EMBL" id="KAF1048163.1"/>
    </source>
</evidence>
<dbReference type="SMART" id="SM01119">
    <property type="entry name" value="D-ser_dehydrat"/>
    <property type="match status" value="1"/>
</dbReference>
<dbReference type="PANTHER" id="PTHR28004">
    <property type="entry name" value="ZGC:162816-RELATED"/>
    <property type="match status" value="1"/>
</dbReference>
<dbReference type="Pfam" id="PF14031">
    <property type="entry name" value="D-ser_dehydrat"/>
    <property type="match status" value="1"/>
</dbReference>